<dbReference type="Proteomes" id="UP000247810">
    <property type="component" value="Unassembled WGS sequence"/>
</dbReference>
<gene>
    <name evidence="2" type="ORF">BO71DRAFT_394042</name>
</gene>
<dbReference type="PANTHER" id="PTHR21310:SF48">
    <property type="entry name" value="AMINOGLYCOSIDE PHOSPHOTRANSFERASE DOMAIN-CONTAINING PROTEIN"/>
    <property type="match status" value="1"/>
</dbReference>
<dbReference type="CDD" id="cd05120">
    <property type="entry name" value="APH_ChoK_like"/>
    <property type="match status" value="1"/>
</dbReference>
<dbReference type="STRING" id="1448320.A0A319DQM0"/>
<evidence type="ECO:0000259" key="1">
    <source>
        <dbReference type="Pfam" id="PF01636"/>
    </source>
</evidence>
<dbReference type="InterPro" id="IPR051678">
    <property type="entry name" value="AGP_Transferase"/>
</dbReference>
<dbReference type="OrthoDB" id="8300194at2759"/>
<name>A0A319DQM0_9EURO</name>
<organism evidence="2 3">
    <name type="scientific">Aspergillus ellipticus CBS 707.79</name>
    <dbReference type="NCBI Taxonomy" id="1448320"/>
    <lineage>
        <taxon>Eukaryota</taxon>
        <taxon>Fungi</taxon>
        <taxon>Dikarya</taxon>
        <taxon>Ascomycota</taxon>
        <taxon>Pezizomycotina</taxon>
        <taxon>Eurotiomycetes</taxon>
        <taxon>Eurotiomycetidae</taxon>
        <taxon>Eurotiales</taxon>
        <taxon>Aspergillaceae</taxon>
        <taxon>Aspergillus</taxon>
        <taxon>Aspergillus subgen. Circumdati</taxon>
    </lineage>
</organism>
<dbReference type="SUPFAM" id="SSF56112">
    <property type="entry name" value="Protein kinase-like (PK-like)"/>
    <property type="match status" value="1"/>
</dbReference>
<dbReference type="AlphaFoldDB" id="A0A319DQM0"/>
<reference evidence="2 3" key="1">
    <citation type="submission" date="2018-02" db="EMBL/GenBank/DDBJ databases">
        <title>The genomes of Aspergillus section Nigri reveals drivers in fungal speciation.</title>
        <authorList>
            <consortium name="DOE Joint Genome Institute"/>
            <person name="Vesth T.C."/>
            <person name="Nybo J."/>
            <person name="Theobald S."/>
            <person name="Brandl J."/>
            <person name="Frisvad J.C."/>
            <person name="Nielsen K.F."/>
            <person name="Lyhne E.K."/>
            <person name="Kogle M.E."/>
            <person name="Kuo A."/>
            <person name="Riley R."/>
            <person name="Clum A."/>
            <person name="Nolan M."/>
            <person name="Lipzen A."/>
            <person name="Salamov A."/>
            <person name="Henrissat B."/>
            <person name="Wiebenga A."/>
            <person name="De vries R.P."/>
            <person name="Grigoriev I.V."/>
            <person name="Mortensen U.H."/>
            <person name="Andersen M.R."/>
            <person name="Baker S.E."/>
        </authorList>
    </citation>
    <scope>NUCLEOTIDE SEQUENCE [LARGE SCALE GENOMIC DNA]</scope>
    <source>
        <strain evidence="2 3">CBS 707.79</strain>
    </source>
</reference>
<sequence>MGQYLTKILSPNPPIPKTSIPSPCSACSWTLERQDNCCYESHVKLFYGVSDRGVWSLGSHLILKERQNTPPNFEASNIRLLEKATSIPIPTIIEDWVEENQRYFTLMRRVRGEPLSRLWTNMSANQRESIAKQTADYLMQLRKLQSPKMHCVEGQPLYSAFLFPNSYGLPHGPFSSDDELWAEMEMALKKLEVPENARLLLRKRMPPATPYTFTHGDLTYVNIMVEDGRLTGILDWESSGYFPVWWEFTSAGIGLGQEDKEWKDLLQRFMPDYTTAREFWLDFYSLSKYPNLDKRGVALLGNGDSNSHVQK</sequence>
<accession>A0A319DQM0</accession>
<dbReference type="Pfam" id="PF01636">
    <property type="entry name" value="APH"/>
    <property type="match status" value="1"/>
</dbReference>
<dbReference type="InterPro" id="IPR002575">
    <property type="entry name" value="Aminoglycoside_PTrfase"/>
</dbReference>
<dbReference type="PANTHER" id="PTHR21310">
    <property type="entry name" value="AMINOGLYCOSIDE PHOSPHOTRANSFERASE-RELATED-RELATED"/>
    <property type="match status" value="1"/>
</dbReference>
<proteinExistence type="predicted"/>
<dbReference type="InterPro" id="IPR011009">
    <property type="entry name" value="Kinase-like_dom_sf"/>
</dbReference>
<dbReference type="EMBL" id="KZ825799">
    <property type="protein sequence ID" value="PYH99821.1"/>
    <property type="molecule type" value="Genomic_DNA"/>
</dbReference>
<evidence type="ECO:0000313" key="3">
    <source>
        <dbReference type="Proteomes" id="UP000247810"/>
    </source>
</evidence>
<dbReference type="GO" id="GO:0016301">
    <property type="term" value="F:kinase activity"/>
    <property type="evidence" value="ECO:0007669"/>
    <property type="project" value="UniProtKB-KW"/>
</dbReference>
<keyword evidence="2" id="KW-0808">Transferase</keyword>
<dbReference type="VEuPathDB" id="FungiDB:BO71DRAFT_394042"/>
<protein>
    <submittedName>
        <fullName evidence="2">Kinase-like protein</fullName>
    </submittedName>
</protein>
<dbReference type="Gene3D" id="3.90.1200.10">
    <property type="match status" value="1"/>
</dbReference>
<evidence type="ECO:0000313" key="2">
    <source>
        <dbReference type="EMBL" id="PYH99821.1"/>
    </source>
</evidence>
<feature type="domain" description="Aminoglycoside phosphotransferase" evidence="1">
    <location>
        <begin position="74"/>
        <end position="262"/>
    </location>
</feature>
<keyword evidence="3" id="KW-1185">Reference proteome</keyword>
<keyword evidence="2" id="KW-0418">Kinase</keyword>